<proteinExistence type="predicted"/>
<name>A0ABD5MLH9_9EURY</name>
<keyword evidence="3" id="KW-1185">Reference proteome</keyword>
<protein>
    <submittedName>
        <fullName evidence="2">Uncharacterized protein</fullName>
    </submittedName>
</protein>
<dbReference type="EMBL" id="JBHMAJ010000007">
    <property type="protein sequence ID" value="MFB9824691.1"/>
    <property type="molecule type" value="Genomic_DNA"/>
</dbReference>
<gene>
    <name evidence="2" type="ORF">ACFFOL_11010</name>
</gene>
<accession>A0ABD5MLH9</accession>
<organism evidence="2 3">
    <name type="scientific">Halobaculum roseum</name>
    <dbReference type="NCBI Taxonomy" id="2175149"/>
    <lineage>
        <taxon>Archaea</taxon>
        <taxon>Methanobacteriati</taxon>
        <taxon>Methanobacteriota</taxon>
        <taxon>Stenosarchaea group</taxon>
        <taxon>Halobacteria</taxon>
        <taxon>Halobacteriales</taxon>
        <taxon>Haloferacaceae</taxon>
        <taxon>Halobaculum</taxon>
    </lineage>
</organism>
<feature type="compositionally biased region" description="Basic and acidic residues" evidence="1">
    <location>
        <begin position="102"/>
        <end position="111"/>
    </location>
</feature>
<reference evidence="2" key="1">
    <citation type="submission" date="2024-09" db="EMBL/GenBank/DDBJ databases">
        <authorList>
            <person name="Sun Q."/>
        </authorList>
    </citation>
    <scope>NUCLEOTIDE SEQUENCE [LARGE SCALE GENOMIC DNA]</scope>
    <source>
        <strain evidence="2">JCM 31273</strain>
    </source>
</reference>
<evidence type="ECO:0000256" key="1">
    <source>
        <dbReference type="SAM" id="MobiDB-lite"/>
    </source>
</evidence>
<dbReference type="Proteomes" id="UP001589595">
    <property type="component" value="Unassembled WGS sequence"/>
</dbReference>
<feature type="region of interest" description="Disordered" evidence="1">
    <location>
        <begin position="91"/>
        <end position="111"/>
    </location>
</feature>
<evidence type="ECO:0000313" key="3">
    <source>
        <dbReference type="Proteomes" id="UP001589595"/>
    </source>
</evidence>
<comment type="caution">
    <text evidence="2">The sequence shown here is derived from an EMBL/GenBank/DDBJ whole genome shotgun (WGS) entry which is preliminary data.</text>
</comment>
<evidence type="ECO:0000313" key="2">
    <source>
        <dbReference type="EMBL" id="MFB9824691.1"/>
    </source>
</evidence>
<sequence>MEKLQYPADREFEKIIDDYLSREAIIEHHKRRAGLLMCNHSTSTIADASRRIFYGYDSFKFFQREALESDTTTKSSAFRWHSESSQREVLSDLREQKRKATAHGEKKVHVRDVSEDGDDLEVNLEFTVEKRGKLQGLARRRKSTKFTVKNFDSDGTSTVLHEYDKVNQQTAITEFLDGWNEQREAAGKEPVSTDPVSLTELGIRNRVAYVRDLMTMETENWTRKNVEGVQVQRDETVGEDEEDEDLDAELDGIRNAALSGNNLDNNEFVQKCEKNGFYLSQVEVRYEHKDVARRVVVEIDFKTSRRVTFEVSITETKLQSESGWIKSDFSATRRRDIREEFREQVLNRYDEYLSGETTLALE</sequence>
<dbReference type="AlphaFoldDB" id="A0ABD5MLH9"/>